<gene>
    <name evidence="2" type="ORF">JY572_18935</name>
</gene>
<dbReference type="EMBL" id="CP071091">
    <property type="protein sequence ID" value="QSQ17967.1"/>
    <property type="molecule type" value="Genomic_DNA"/>
</dbReference>
<dbReference type="Gene3D" id="3.60.110.10">
    <property type="entry name" value="Carbon-nitrogen hydrolase"/>
    <property type="match status" value="1"/>
</dbReference>
<organism evidence="2 3">
    <name type="scientific">Myxococcus landrumensis</name>
    <dbReference type="NCBI Taxonomy" id="2813577"/>
    <lineage>
        <taxon>Bacteria</taxon>
        <taxon>Pseudomonadati</taxon>
        <taxon>Myxococcota</taxon>
        <taxon>Myxococcia</taxon>
        <taxon>Myxococcales</taxon>
        <taxon>Cystobacterineae</taxon>
        <taxon>Myxococcaceae</taxon>
        <taxon>Myxococcus</taxon>
    </lineage>
</organism>
<evidence type="ECO:0000313" key="2">
    <source>
        <dbReference type="EMBL" id="QSQ17967.1"/>
    </source>
</evidence>
<dbReference type="InterPro" id="IPR003010">
    <property type="entry name" value="C-N_Hydrolase"/>
</dbReference>
<evidence type="ECO:0000259" key="1">
    <source>
        <dbReference type="PROSITE" id="PS50263"/>
    </source>
</evidence>
<reference evidence="2 3" key="1">
    <citation type="submission" date="2021-02" db="EMBL/GenBank/DDBJ databases">
        <title>De Novo genome assembly of isolated myxobacteria.</title>
        <authorList>
            <person name="Stevens D.C."/>
        </authorList>
    </citation>
    <scope>NUCLEOTIDE SEQUENCE [LARGE SCALE GENOMIC DNA]</scope>
    <source>
        <strain evidence="2 3">SCHIC003</strain>
    </source>
</reference>
<dbReference type="Pfam" id="PF00795">
    <property type="entry name" value="CN_hydrolase"/>
    <property type="match status" value="1"/>
</dbReference>
<dbReference type="SUPFAM" id="SSF56317">
    <property type="entry name" value="Carbon-nitrogen hydrolase"/>
    <property type="match status" value="1"/>
</dbReference>
<dbReference type="GO" id="GO:0016787">
    <property type="term" value="F:hydrolase activity"/>
    <property type="evidence" value="ECO:0007669"/>
    <property type="project" value="UniProtKB-KW"/>
</dbReference>
<name>A0ABX7NGK3_9BACT</name>
<keyword evidence="2" id="KW-0378">Hydrolase</keyword>
<dbReference type="RefSeq" id="WP_206719582.1">
    <property type="nucleotide sequence ID" value="NZ_CP071091.1"/>
</dbReference>
<accession>A0ABX7NGK3</accession>
<dbReference type="PROSITE" id="PS50263">
    <property type="entry name" value="CN_HYDROLASE"/>
    <property type="match status" value="1"/>
</dbReference>
<dbReference type="InterPro" id="IPR036526">
    <property type="entry name" value="C-N_Hydrolase_sf"/>
</dbReference>
<dbReference type="Proteomes" id="UP000663090">
    <property type="component" value="Chromosome"/>
</dbReference>
<sequence>MEDALPATHVELFALQPRLSLEDYDSPAAFARKHRALANRVSDLRARDSGGIPLHPALVVWPEWIGAPLGWMGRLPRVWRQTTRSALRGVALTEGWSFWRTWRELHPPTREEGLHATRAARVHQVMHETFSAIARDFGLWVVAGSAWRPSNRRGLATSDFTPQGARTFNTSDTFAPDGHHVATTRKVNLVPTREDTLRLSPGRPEDLSVITTPFGRLATVVGYDAFPGPLTSHEPYFVPCARYYDALGAGILAHPASALWPTSRDSGRMSWRDDILTAEFSSFRNVRYTVTAQLVGTMFEHSFEAPSLILERTEEGSARVLARSERPGDEDLLHVTVPACPPR</sequence>
<protein>
    <submittedName>
        <fullName evidence="2">Carbon-nitrogen hydrolase family protein</fullName>
    </submittedName>
</protein>
<proteinExistence type="predicted"/>
<evidence type="ECO:0000313" key="3">
    <source>
        <dbReference type="Proteomes" id="UP000663090"/>
    </source>
</evidence>
<feature type="domain" description="CN hydrolase" evidence="1">
    <location>
        <begin position="10"/>
        <end position="339"/>
    </location>
</feature>
<keyword evidence="3" id="KW-1185">Reference proteome</keyword>